<evidence type="ECO:0000256" key="3">
    <source>
        <dbReference type="ARBA" id="ARBA00022505"/>
    </source>
</evidence>
<dbReference type="InterPro" id="IPR004606">
    <property type="entry name" value="Mop_domain"/>
</dbReference>
<comment type="similarity">
    <text evidence="1 5">Belongs to the ModE family.</text>
</comment>
<accession>A0A379IPX7</accession>
<dbReference type="PANTHER" id="PTHR30432:SF1">
    <property type="entry name" value="DNA-BINDING TRANSCRIPTIONAL DUAL REGULATOR MODE"/>
    <property type="match status" value="1"/>
</dbReference>
<keyword evidence="2 5" id="KW-0813">Transport</keyword>
<evidence type="ECO:0000256" key="6">
    <source>
        <dbReference type="PIRSR" id="PIRSR005763-1"/>
    </source>
</evidence>
<dbReference type="Pfam" id="PF00126">
    <property type="entry name" value="HTH_1"/>
    <property type="match status" value="1"/>
</dbReference>
<evidence type="ECO:0000313" key="9">
    <source>
        <dbReference type="Proteomes" id="UP000254260"/>
    </source>
</evidence>
<dbReference type="PIRSF" id="PIRSF005763">
    <property type="entry name" value="Txn_reg_ModE"/>
    <property type="match status" value="1"/>
</dbReference>
<dbReference type="SUPFAM" id="SSF50331">
    <property type="entry name" value="MOP-like"/>
    <property type="match status" value="2"/>
</dbReference>
<dbReference type="InterPro" id="IPR036388">
    <property type="entry name" value="WH-like_DNA-bd_sf"/>
</dbReference>
<dbReference type="SUPFAM" id="SSF46785">
    <property type="entry name" value="Winged helix' DNA-binding domain"/>
    <property type="match status" value="1"/>
</dbReference>
<dbReference type="GO" id="GO:0030151">
    <property type="term" value="F:molybdenum ion binding"/>
    <property type="evidence" value="ECO:0007669"/>
    <property type="project" value="UniProtKB-UniRule"/>
</dbReference>
<name>A0A379IPX7_ECTME</name>
<evidence type="ECO:0000256" key="2">
    <source>
        <dbReference type="ARBA" id="ARBA00022448"/>
    </source>
</evidence>
<feature type="domain" description="Mop" evidence="7">
    <location>
        <begin position="185"/>
        <end position="252"/>
    </location>
</feature>
<evidence type="ECO:0000259" key="7">
    <source>
        <dbReference type="PROSITE" id="PS51866"/>
    </source>
</evidence>
<dbReference type="OrthoDB" id="9800709at2"/>
<dbReference type="InterPro" id="IPR008995">
    <property type="entry name" value="Mo/tungstate-bd_C_term_dom"/>
</dbReference>
<dbReference type="InterPro" id="IPR016462">
    <property type="entry name" value="ModE"/>
</dbReference>
<dbReference type="InterPro" id="IPR000847">
    <property type="entry name" value="LysR_HTH_N"/>
</dbReference>
<dbReference type="InterPro" id="IPR051815">
    <property type="entry name" value="Molybdate_resp_trans_reg"/>
</dbReference>
<feature type="region of interest" description="Required for dimer formation and molybdate binding" evidence="6">
    <location>
        <begin position="115"/>
        <end position="123"/>
    </location>
</feature>
<keyword evidence="4" id="KW-0677">Repeat</keyword>
<dbReference type="Gene3D" id="1.10.10.10">
    <property type="entry name" value="Winged helix-like DNA-binding domain superfamily/Winged helix DNA-binding domain"/>
    <property type="match status" value="1"/>
</dbReference>
<dbReference type="Gene3D" id="2.40.50.100">
    <property type="match status" value="2"/>
</dbReference>
<dbReference type="GO" id="GO:0003700">
    <property type="term" value="F:DNA-binding transcription factor activity"/>
    <property type="evidence" value="ECO:0007669"/>
    <property type="project" value="InterPro"/>
</dbReference>
<dbReference type="Pfam" id="PF03459">
    <property type="entry name" value="TOBE"/>
    <property type="match status" value="2"/>
</dbReference>
<evidence type="ECO:0000256" key="5">
    <source>
        <dbReference type="PIRNR" id="PIRNR005763"/>
    </source>
</evidence>
<dbReference type="GO" id="GO:0015689">
    <property type="term" value="P:molybdate ion transport"/>
    <property type="evidence" value="ECO:0007669"/>
    <property type="project" value="UniProtKB-UniRule"/>
</dbReference>
<dbReference type="RefSeq" id="WP_115290594.1">
    <property type="nucleotide sequence ID" value="NZ_UGUU01000001.1"/>
</dbReference>
<evidence type="ECO:0000256" key="4">
    <source>
        <dbReference type="ARBA" id="ARBA00022737"/>
    </source>
</evidence>
<keyword evidence="3 5" id="KW-0500">Molybdenum</keyword>
<reference evidence="8 9" key="1">
    <citation type="submission" date="2018-06" db="EMBL/GenBank/DDBJ databases">
        <authorList>
            <consortium name="Pathogen Informatics"/>
            <person name="Doyle S."/>
        </authorList>
    </citation>
    <scope>NUCLEOTIDE SEQUENCE [LARGE SCALE GENOMIC DNA]</scope>
    <source>
        <strain evidence="8 9">NCTC10899</strain>
    </source>
</reference>
<feature type="domain" description="Mop" evidence="7">
    <location>
        <begin position="114"/>
        <end position="180"/>
    </location>
</feature>
<gene>
    <name evidence="8" type="primary">modE</name>
    <name evidence="8" type="ORF">NCTC10899_01022</name>
</gene>
<dbReference type="AlphaFoldDB" id="A0A379IPX7"/>
<organism evidence="8 9">
    <name type="scientific">Ectopseudomonas mendocina</name>
    <name type="common">Pseudomonas mendocina</name>
    <dbReference type="NCBI Taxonomy" id="300"/>
    <lineage>
        <taxon>Bacteria</taxon>
        <taxon>Pseudomonadati</taxon>
        <taxon>Pseudomonadota</taxon>
        <taxon>Gammaproteobacteria</taxon>
        <taxon>Pseudomonadales</taxon>
        <taxon>Pseudomonadaceae</taxon>
        <taxon>Ectopseudomonas</taxon>
    </lineage>
</organism>
<proteinExistence type="inferred from homology"/>
<dbReference type="Proteomes" id="UP000254260">
    <property type="component" value="Unassembled WGS sequence"/>
</dbReference>
<dbReference type="InterPro" id="IPR036390">
    <property type="entry name" value="WH_DNA-bd_sf"/>
</dbReference>
<evidence type="ECO:0000256" key="1">
    <source>
        <dbReference type="ARBA" id="ARBA00008110"/>
    </source>
</evidence>
<dbReference type="EMBL" id="UGUU01000001">
    <property type="protein sequence ID" value="SUD38252.1"/>
    <property type="molecule type" value="Genomic_DNA"/>
</dbReference>
<evidence type="ECO:0000313" key="8">
    <source>
        <dbReference type="EMBL" id="SUD38252.1"/>
    </source>
</evidence>
<protein>
    <submittedName>
        <fullName evidence="8">ModE family transcriptional regulator</fullName>
    </submittedName>
</protein>
<dbReference type="PROSITE" id="PS51866">
    <property type="entry name" value="MOP"/>
    <property type="match status" value="2"/>
</dbReference>
<dbReference type="PANTHER" id="PTHR30432">
    <property type="entry name" value="TRANSCRIPTIONAL REGULATOR MODE"/>
    <property type="match status" value="1"/>
</dbReference>
<sequence length="254" mass="26982">MSQLDPLAQLLSRRPKRLALLEQIAEQGSITRAAKAAGLSYKAAWDAIDELNNLSEQPLVSRSVGGKGGGGARLTPAGERLLALQRRLQALQLQLLQAAGDDADLELLGRLMLRTSARNQLTGRVQAIHARGHNDLVDIELPGGSHLQALITHDSTENLQLNEGSNVVALIKAGWLELQTLNQPVDPDRNALEGHIERILPGNDGPSEVRVSLANGQTLCASVEPAQLATLGVAVGDPVRAQFAASQVLLGTQL</sequence>
<dbReference type="InterPro" id="IPR005116">
    <property type="entry name" value="Transp-assoc_OB_typ1"/>
</dbReference>
<dbReference type="NCBIfam" id="TIGR00638">
    <property type="entry name" value="Mop"/>
    <property type="match status" value="1"/>
</dbReference>